<dbReference type="PANTHER" id="PTHR23389">
    <property type="entry name" value="CHROMOSOME TRANSMISSION FIDELITY FACTOR 18"/>
    <property type="match status" value="1"/>
</dbReference>
<evidence type="ECO:0000259" key="15">
    <source>
        <dbReference type="PROSITE" id="PS50172"/>
    </source>
</evidence>
<dbReference type="Gene3D" id="6.20.10.30">
    <property type="match status" value="1"/>
</dbReference>
<evidence type="ECO:0000256" key="13">
    <source>
        <dbReference type="ARBA" id="ARBA00060881"/>
    </source>
</evidence>
<dbReference type="Gene3D" id="1.10.287.610">
    <property type="entry name" value="Helix hairpin bin"/>
    <property type="match status" value="1"/>
</dbReference>
<evidence type="ECO:0000256" key="7">
    <source>
        <dbReference type="ARBA" id="ARBA00022763"/>
    </source>
</evidence>
<dbReference type="GO" id="GO:0003911">
    <property type="term" value="F:DNA ligase (NAD+) activity"/>
    <property type="evidence" value="ECO:0007669"/>
    <property type="project" value="UniProtKB-UniRule"/>
</dbReference>
<feature type="binding site" evidence="14">
    <location>
        <position position="411"/>
    </location>
    <ligand>
        <name>Zn(2+)</name>
        <dbReference type="ChEBI" id="CHEBI:29105"/>
    </ligand>
</feature>
<dbReference type="InterPro" id="IPR041663">
    <property type="entry name" value="DisA/LigA_HHH"/>
</dbReference>
<dbReference type="InterPro" id="IPR010994">
    <property type="entry name" value="RuvA_2-like"/>
</dbReference>
<dbReference type="FunFam" id="3.30.470.30:FF:000001">
    <property type="entry name" value="DNA ligase"/>
    <property type="match status" value="1"/>
</dbReference>
<dbReference type="SUPFAM" id="SSF52113">
    <property type="entry name" value="BRCT domain"/>
    <property type="match status" value="1"/>
</dbReference>
<dbReference type="CDD" id="cd17748">
    <property type="entry name" value="BRCT_DNA_ligase_like"/>
    <property type="match status" value="1"/>
</dbReference>
<dbReference type="HAMAP" id="MF_01588">
    <property type="entry name" value="DNA_ligase_A"/>
    <property type="match status" value="1"/>
</dbReference>
<keyword evidence="11 14" id="KW-0234">DNA repair</keyword>
<feature type="active site" description="N6-AMP-lysine intermediate" evidence="14">
    <location>
        <position position="124"/>
    </location>
</feature>
<dbReference type="FunFam" id="3.40.50.10190:FF:000054">
    <property type="entry name" value="DNA ligase"/>
    <property type="match status" value="1"/>
</dbReference>
<dbReference type="Pfam" id="PF03119">
    <property type="entry name" value="DNA_ligase_ZBD"/>
    <property type="match status" value="1"/>
</dbReference>
<feature type="binding site" evidence="14">
    <location>
        <position position="145"/>
    </location>
    <ligand>
        <name>NAD(+)</name>
        <dbReference type="ChEBI" id="CHEBI:57540"/>
    </ligand>
</feature>
<evidence type="ECO:0000256" key="6">
    <source>
        <dbReference type="ARBA" id="ARBA00022723"/>
    </source>
</evidence>
<feature type="binding site" evidence="14">
    <location>
        <position position="293"/>
    </location>
    <ligand>
        <name>NAD(+)</name>
        <dbReference type="ChEBI" id="CHEBI:57540"/>
    </ligand>
</feature>
<dbReference type="GO" id="GO:0006281">
    <property type="term" value="P:DNA repair"/>
    <property type="evidence" value="ECO:0007669"/>
    <property type="project" value="UniProtKB-KW"/>
</dbReference>
<evidence type="ECO:0000256" key="2">
    <source>
        <dbReference type="ARBA" id="ARBA00012722"/>
    </source>
</evidence>
<keyword evidence="14" id="KW-0464">Manganese</keyword>
<keyword evidence="5 14" id="KW-0235">DNA replication</keyword>
<dbReference type="Gene3D" id="2.40.50.140">
    <property type="entry name" value="Nucleic acid-binding proteins"/>
    <property type="match status" value="1"/>
</dbReference>
<feature type="domain" description="BRCT" evidence="15">
    <location>
        <begin position="591"/>
        <end position="667"/>
    </location>
</feature>
<dbReference type="SMART" id="SM00532">
    <property type="entry name" value="LIGANc"/>
    <property type="match status" value="1"/>
</dbReference>
<dbReference type="InterPro" id="IPR036420">
    <property type="entry name" value="BRCT_dom_sf"/>
</dbReference>
<comment type="catalytic activity">
    <reaction evidence="12 14">
        <text>NAD(+) + (deoxyribonucleotide)n-3'-hydroxyl + 5'-phospho-(deoxyribonucleotide)m = (deoxyribonucleotide)n+m + AMP + beta-nicotinamide D-nucleotide.</text>
        <dbReference type="EC" id="6.5.1.2"/>
    </reaction>
</comment>
<comment type="cofactor">
    <cofactor evidence="14">
        <name>Mg(2+)</name>
        <dbReference type="ChEBI" id="CHEBI:18420"/>
    </cofactor>
    <cofactor evidence="14">
        <name>Mn(2+)</name>
        <dbReference type="ChEBI" id="CHEBI:29035"/>
    </cofactor>
</comment>
<evidence type="ECO:0000256" key="5">
    <source>
        <dbReference type="ARBA" id="ARBA00022705"/>
    </source>
</evidence>
<evidence type="ECO:0000313" key="17">
    <source>
        <dbReference type="Proteomes" id="UP000179010"/>
    </source>
</evidence>
<keyword evidence="8 14" id="KW-0862">Zinc</keyword>
<comment type="similarity">
    <text evidence="13 14">Belongs to the NAD-dependent DNA ligase family. LigA subfamily.</text>
</comment>
<evidence type="ECO:0000256" key="1">
    <source>
        <dbReference type="ARBA" id="ARBA00004067"/>
    </source>
</evidence>
<dbReference type="PANTHER" id="PTHR23389:SF9">
    <property type="entry name" value="DNA LIGASE"/>
    <property type="match status" value="1"/>
</dbReference>
<dbReference type="SUPFAM" id="SSF50249">
    <property type="entry name" value="Nucleic acid-binding proteins"/>
    <property type="match status" value="1"/>
</dbReference>
<dbReference type="InterPro" id="IPR004150">
    <property type="entry name" value="NAD_DNA_ligase_OB"/>
</dbReference>
<dbReference type="GO" id="GO:0046872">
    <property type="term" value="F:metal ion binding"/>
    <property type="evidence" value="ECO:0007669"/>
    <property type="project" value="UniProtKB-KW"/>
</dbReference>
<evidence type="ECO:0000256" key="11">
    <source>
        <dbReference type="ARBA" id="ARBA00023204"/>
    </source>
</evidence>
<feature type="binding site" evidence="14">
    <location>
        <position position="434"/>
    </location>
    <ligand>
        <name>Zn(2+)</name>
        <dbReference type="ChEBI" id="CHEBI:29105"/>
    </ligand>
</feature>
<dbReference type="InterPro" id="IPR013840">
    <property type="entry name" value="DNAligase_N"/>
</dbReference>
<dbReference type="InterPro" id="IPR001357">
    <property type="entry name" value="BRCT_dom"/>
</dbReference>
<dbReference type="Gene3D" id="3.30.470.30">
    <property type="entry name" value="DNA ligase/mRNA capping enzyme"/>
    <property type="match status" value="1"/>
</dbReference>
<keyword evidence="4 14" id="KW-0436">Ligase</keyword>
<dbReference type="PIRSF" id="PIRSF001604">
    <property type="entry name" value="LigA"/>
    <property type="match status" value="1"/>
</dbReference>
<dbReference type="CDD" id="cd00114">
    <property type="entry name" value="LIGANc"/>
    <property type="match status" value="1"/>
</dbReference>
<evidence type="ECO:0000256" key="8">
    <source>
        <dbReference type="ARBA" id="ARBA00022833"/>
    </source>
</evidence>
<dbReference type="GO" id="GO:0005829">
    <property type="term" value="C:cytosol"/>
    <property type="evidence" value="ECO:0007669"/>
    <property type="project" value="TreeGrafter"/>
</dbReference>
<dbReference type="FunFam" id="1.10.150.20:FF:000007">
    <property type="entry name" value="DNA ligase"/>
    <property type="match status" value="1"/>
</dbReference>
<dbReference type="Pfam" id="PF22745">
    <property type="entry name" value="Nlig-Ia"/>
    <property type="match status" value="1"/>
</dbReference>
<dbReference type="SUPFAM" id="SSF56091">
    <property type="entry name" value="DNA ligase/mRNA capping enzyme, catalytic domain"/>
    <property type="match status" value="1"/>
</dbReference>
<gene>
    <name evidence="14" type="primary">ligA</name>
    <name evidence="16" type="ORF">A2994_00790</name>
</gene>
<keyword evidence="9 14" id="KW-0460">Magnesium</keyword>
<feature type="binding site" evidence="14">
    <location>
        <position position="317"/>
    </location>
    <ligand>
        <name>NAD(+)</name>
        <dbReference type="ChEBI" id="CHEBI:57540"/>
    </ligand>
</feature>
<dbReference type="EC" id="6.5.1.2" evidence="2 14"/>
<dbReference type="FunFam" id="1.10.287.610:FF:000002">
    <property type="entry name" value="DNA ligase"/>
    <property type="match status" value="1"/>
</dbReference>
<dbReference type="Pfam" id="PF03120">
    <property type="entry name" value="OB_DNA_ligase"/>
    <property type="match status" value="1"/>
</dbReference>
<dbReference type="InterPro" id="IPR001679">
    <property type="entry name" value="DNA_ligase"/>
</dbReference>
<dbReference type="STRING" id="1798539.A2994_00790"/>
<dbReference type="SMART" id="SM00278">
    <property type="entry name" value="HhH1"/>
    <property type="match status" value="3"/>
</dbReference>
<dbReference type="InterPro" id="IPR004149">
    <property type="entry name" value="Znf_DNAligase_C4"/>
</dbReference>
<name>A0A1F4PPN5_UNCK3</name>
<feature type="binding site" evidence="14">
    <location>
        <position position="429"/>
    </location>
    <ligand>
        <name>Zn(2+)</name>
        <dbReference type="ChEBI" id="CHEBI:29105"/>
    </ligand>
</feature>
<dbReference type="InterPro" id="IPR003583">
    <property type="entry name" value="Hlx-hairpin-Hlx_DNA-bd_motif"/>
</dbReference>
<dbReference type="Pfam" id="PF14520">
    <property type="entry name" value="HHH_5"/>
    <property type="match status" value="1"/>
</dbReference>
<keyword evidence="10 14" id="KW-0520">NAD</keyword>
<feature type="binding site" evidence="14">
    <location>
        <begin position="34"/>
        <end position="38"/>
    </location>
    <ligand>
        <name>NAD(+)</name>
        <dbReference type="ChEBI" id="CHEBI:57540"/>
    </ligand>
</feature>
<dbReference type="AlphaFoldDB" id="A0A1F4PPN5"/>
<accession>A0A1F4PPN5</accession>
<dbReference type="SUPFAM" id="SSF47781">
    <property type="entry name" value="RuvA domain 2-like"/>
    <property type="match status" value="1"/>
</dbReference>
<dbReference type="NCBIfam" id="TIGR00575">
    <property type="entry name" value="dnlj"/>
    <property type="match status" value="1"/>
</dbReference>
<dbReference type="InterPro" id="IPR012340">
    <property type="entry name" value="NA-bd_OB-fold"/>
</dbReference>
<evidence type="ECO:0000256" key="14">
    <source>
        <dbReference type="HAMAP-Rule" id="MF_01588"/>
    </source>
</evidence>
<dbReference type="Proteomes" id="UP000179010">
    <property type="component" value="Unassembled WGS sequence"/>
</dbReference>
<dbReference type="SMART" id="SM00292">
    <property type="entry name" value="BRCT"/>
    <property type="match status" value="1"/>
</dbReference>
<comment type="function">
    <text evidence="1 14">DNA ligase that catalyzes the formation of phosphodiester linkages between 5'-phosphoryl and 3'-hydroxyl groups in double-stranded DNA using NAD as a coenzyme and as the energy source for the reaction. It is essential for DNA replication and repair of damaged DNA.</text>
</comment>
<dbReference type="Pfam" id="PF00533">
    <property type="entry name" value="BRCT"/>
    <property type="match status" value="1"/>
</dbReference>
<evidence type="ECO:0000256" key="3">
    <source>
        <dbReference type="ARBA" id="ARBA00013308"/>
    </source>
</evidence>
<dbReference type="InterPro" id="IPR013839">
    <property type="entry name" value="DNAligase_adenylation"/>
</dbReference>
<comment type="caution">
    <text evidence="16">The sequence shown here is derived from an EMBL/GenBank/DDBJ whole genome shotgun (WGS) entry which is preliminary data.</text>
</comment>
<evidence type="ECO:0000256" key="10">
    <source>
        <dbReference type="ARBA" id="ARBA00023027"/>
    </source>
</evidence>
<dbReference type="Gene3D" id="3.40.50.10190">
    <property type="entry name" value="BRCT domain"/>
    <property type="match status" value="1"/>
</dbReference>
<feature type="binding site" evidence="14">
    <location>
        <position position="179"/>
    </location>
    <ligand>
        <name>NAD(+)</name>
        <dbReference type="ChEBI" id="CHEBI:57540"/>
    </ligand>
</feature>
<evidence type="ECO:0000256" key="9">
    <source>
        <dbReference type="ARBA" id="ARBA00022842"/>
    </source>
</evidence>
<keyword evidence="7 14" id="KW-0227">DNA damage</keyword>
<dbReference type="Pfam" id="PF01653">
    <property type="entry name" value="DNA_ligase_aden"/>
    <property type="match status" value="1"/>
</dbReference>
<dbReference type="GO" id="GO:0003677">
    <property type="term" value="F:DNA binding"/>
    <property type="evidence" value="ECO:0007669"/>
    <property type="project" value="InterPro"/>
</dbReference>
<keyword evidence="6 14" id="KW-0479">Metal-binding</keyword>
<dbReference type="GO" id="GO:0006260">
    <property type="term" value="P:DNA replication"/>
    <property type="evidence" value="ECO:0007669"/>
    <property type="project" value="UniProtKB-KW"/>
</dbReference>
<dbReference type="Pfam" id="PF12826">
    <property type="entry name" value="HHH_2"/>
    <property type="match status" value="1"/>
</dbReference>
<dbReference type="EMBL" id="METE01000002">
    <property type="protein sequence ID" value="OGB85546.1"/>
    <property type="molecule type" value="Genomic_DNA"/>
</dbReference>
<protein>
    <recommendedName>
        <fullName evidence="3 14">DNA ligase</fullName>
        <ecNumber evidence="2 14">6.5.1.2</ecNumber>
    </recommendedName>
    <alternativeName>
        <fullName evidence="14">Polydeoxyribonucleotide synthase [NAD(+)]</fullName>
    </alternativeName>
</protein>
<organism evidence="16 17">
    <name type="scientific">candidate division Kazan bacterium RIFCSPLOWO2_01_FULL_48_13</name>
    <dbReference type="NCBI Taxonomy" id="1798539"/>
    <lineage>
        <taxon>Bacteria</taxon>
        <taxon>Bacteria division Kazan-3B-28</taxon>
    </lineage>
</organism>
<evidence type="ECO:0000256" key="12">
    <source>
        <dbReference type="ARBA" id="ARBA00034005"/>
    </source>
</evidence>
<feature type="binding site" evidence="14">
    <location>
        <begin position="83"/>
        <end position="84"/>
    </location>
    <ligand>
        <name>NAD(+)</name>
        <dbReference type="ChEBI" id="CHEBI:57540"/>
    </ligand>
</feature>
<proteinExistence type="inferred from homology"/>
<dbReference type="PROSITE" id="PS50172">
    <property type="entry name" value="BRCT"/>
    <property type="match status" value="1"/>
</dbReference>
<evidence type="ECO:0000256" key="4">
    <source>
        <dbReference type="ARBA" id="ARBA00022598"/>
    </source>
</evidence>
<reference evidence="16 17" key="1">
    <citation type="journal article" date="2016" name="Nat. Commun.">
        <title>Thousands of microbial genomes shed light on interconnected biogeochemical processes in an aquifer system.</title>
        <authorList>
            <person name="Anantharaman K."/>
            <person name="Brown C.T."/>
            <person name="Hug L.A."/>
            <person name="Sharon I."/>
            <person name="Castelle C.J."/>
            <person name="Probst A.J."/>
            <person name="Thomas B.C."/>
            <person name="Singh A."/>
            <person name="Wilkins M.J."/>
            <person name="Karaoz U."/>
            <person name="Brodie E.L."/>
            <person name="Williams K.H."/>
            <person name="Hubbard S.S."/>
            <person name="Banfield J.F."/>
        </authorList>
    </citation>
    <scope>NUCLEOTIDE SEQUENCE [LARGE SCALE GENOMIC DNA]</scope>
</reference>
<feature type="binding site" evidence="14">
    <location>
        <position position="414"/>
    </location>
    <ligand>
        <name>Zn(2+)</name>
        <dbReference type="ChEBI" id="CHEBI:29105"/>
    </ligand>
</feature>
<feature type="binding site" evidence="14">
    <location>
        <position position="122"/>
    </location>
    <ligand>
        <name>NAD(+)</name>
        <dbReference type="ChEBI" id="CHEBI:57540"/>
    </ligand>
</feature>
<dbReference type="Gene3D" id="1.10.150.20">
    <property type="entry name" value="5' to 3' exonuclease, C-terminal subdomain"/>
    <property type="match status" value="2"/>
</dbReference>
<evidence type="ECO:0000313" key="16">
    <source>
        <dbReference type="EMBL" id="OGB85546.1"/>
    </source>
</evidence>
<dbReference type="FunFam" id="2.40.50.140:FF:000012">
    <property type="entry name" value="DNA ligase"/>
    <property type="match status" value="1"/>
</dbReference>
<sequence length="667" mass="74439">MDKRQAGERIKELTGELNHHSYLYYVLDKPQISDAHYDALYRELEELEQQFPELVQPDSPTQRVGDKVSGEFAQITHSKRRMSLDDAFSYSDLDAFEERAKKSLKDSRLRGNDGGGWAYVCELKIDGLQIVLTYKKGWLKTAATRGDGRVGEDVTHTIRTVRDIPLKLSKAINLVVSGEVYISKKDFEKINHEQEKSGSLSYANPRNLAAGTVRQLDPKVAAKRNLRSFVYDLEGDIKPKTQIELLKKLKDLGFSVNQENKLCSSLAEAKDFIGNWGKTREGLPYQTDGVVIKVNDLSLRDELGVTAKSPRWAIAYKFPAEQQQTKILDIIVQVGRQGTLTPVAVLKPVRIAGSTVSRATLHNEDEIKRKDVRVGDTVVVQKAGDVIPEVVRVIKEKRRSGSKEFKMPTQCPICGGKVVKAEGEVAYRCANKNCFVVQVRRLEHFVSRDAFDMEGLGAKIVEQLYKEGLVRDPADLFTLEEGDLEPLERFAEKSADNLIKAIQSSKEISLDRFVYALGILHVGAQTARDLTSVFTKFEDIMHSFPSSFQEIDGIGEKVAKSIYNFFTDQPNIALIKKLLAAGVRIKQAEKSVSRKLAGKTFVITGSLSKMAREEAEVKIRSLGGRASSSVSKETSYVVAGDNPGSKYDKARQLGVTIISEDEFLKLL</sequence>
<dbReference type="NCBIfam" id="NF005932">
    <property type="entry name" value="PRK07956.1"/>
    <property type="match status" value="1"/>
</dbReference>